<feature type="compositionally biased region" description="Low complexity" evidence="6">
    <location>
        <begin position="21"/>
        <end position="32"/>
    </location>
</feature>
<protein>
    <submittedName>
        <fullName evidence="9">Ferrichrome ABC transporter</fullName>
    </submittedName>
    <submittedName>
        <fullName evidence="10">Iron ABC transporter substrate-binding protein</fullName>
    </submittedName>
</protein>
<dbReference type="InterPro" id="IPR051313">
    <property type="entry name" value="Bact_iron-sidero_bind"/>
</dbReference>
<evidence type="ECO:0000256" key="3">
    <source>
        <dbReference type="ARBA" id="ARBA00022448"/>
    </source>
</evidence>
<name>A0A380G165_9STAP</name>
<proteinExistence type="inferred from homology"/>
<evidence type="ECO:0000256" key="2">
    <source>
        <dbReference type="ARBA" id="ARBA00008814"/>
    </source>
</evidence>
<evidence type="ECO:0000256" key="7">
    <source>
        <dbReference type="SAM" id="SignalP"/>
    </source>
</evidence>
<feature type="signal peptide" evidence="7">
    <location>
        <begin position="1"/>
        <end position="18"/>
    </location>
</feature>
<evidence type="ECO:0000256" key="5">
    <source>
        <dbReference type="SAM" id="Coils"/>
    </source>
</evidence>
<evidence type="ECO:0000256" key="1">
    <source>
        <dbReference type="ARBA" id="ARBA00004196"/>
    </source>
</evidence>
<evidence type="ECO:0000256" key="4">
    <source>
        <dbReference type="ARBA" id="ARBA00022729"/>
    </source>
</evidence>
<dbReference type="PANTHER" id="PTHR30532">
    <property type="entry name" value="IRON III DICITRATE-BINDING PERIPLASMIC PROTEIN"/>
    <property type="match status" value="1"/>
</dbReference>
<evidence type="ECO:0000259" key="8">
    <source>
        <dbReference type="PROSITE" id="PS50983"/>
    </source>
</evidence>
<evidence type="ECO:0000313" key="9">
    <source>
        <dbReference type="EMBL" id="SUM44884.1"/>
    </source>
</evidence>
<keyword evidence="12" id="KW-1185">Reference proteome</keyword>
<dbReference type="PROSITE" id="PS51257">
    <property type="entry name" value="PROKAR_LIPOPROTEIN"/>
    <property type="match status" value="1"/>
</dbReference>
<keyword evidence="5" id="KW-0175">Coiled coil</keyword>
<feature type="compositionally biased region" description="Basic and acidic residues" evidence="6">
    <location>
        <begin position="50"/>
        <end position="61"/>
    </location>
</feature>
<sequence>MKKTVLFLLLSLVLVLSACSNGSKNSDSNSKSESNDSKETVTIKNNFEASGKEEDGSDAKKVSNTVKVPKNPKNAVVLDYGALDVLKEMGVADKVKGLPKGENNQSLPKFLDEFKDDKYLNTGNLKEVNFDKIAEAKPEVIFISGRTANQKNLDEFKKAAPNAKIVYVGTEDKNLVNDMKKNTENLGKIYDKEDKAKEINEDLDEKISEMKDKTKDFDKKVMYLLVNEGELSTYGPNGRFGDLVFNTLGFKPADKNVSNSSHGQNVNNEYITKQNPDVILAMDRGSVVGGKSTAKQVLGNNVIKNVNAIKDNEVYELDPKLWYFASGSSTTTIRQIDELNKIIDKVNKK</sequence>
<evidence type="ECO:0000313" key="11">
    <source>
        <dbReference type="Proteomes" id="UP000254047"/>
    </source>
</evidence>
<feature type="chain" id="PRO_5039568004" evidence="7">
    <location>
        <begin position="19"/>
        <end position="349"/>
    </location>
</feature>
<dbReference type="OrthoDB" id="63946at2"/>
<organism evidence="9 11">
    <name type="scientific">Staphylococcus petrasii</name>
    <dbReference type="NCBI Taxonomy" id="1276936"/>
    <lineage>
        <taxon>Bacteria</taxon>
        <taxon>Bacillati</taxon>
        <taxon>Bacillota</taxon>
        <taxon>Bacilli</taxon>
        <taxon>Bacillales</taxon>
        <taxon>Staphylococcaceae</taxon>
        <taxon>Staphylococcus</taxon>
    </lineage>
</organism>
<evidence type="ECO:0000256" key="6">
    <source>
        <dbReference type="SAM" id="MobiDB-lite"/>
    </source>
</evidence>
<evidence type="ECO:0000313" key="10">
    <source>
        <dbReference type="EMBL" id="TGE18811.1"/>
    </source>
</evidence>
<dbReference type="PANTHER" id="PTHR30532:SF28">
    <property type="entry name" value="PETROBACTIN-BINDING PROTEIN YCLQ"/>
    <property type="match status" value="1"/>
</dbReference>
<dbReference type="Gene3D" id="3.40.50.1980">
    <property type="entry name" value="Nitrogenase molybdenum iron protein domain"/>
    <property type="match status" value="2"/>
</dbReference>
<dbReference type="PROSITE" id="PS50983">
    <property type="entry name" value="FE_B12_PBP"/>
    <property type="match status" value="1"/>
</dbReference>
<dbReference type="EMBL" id="SRLS01000003">
    <property type="protein sequence ID" value="TGE18811.1"/>
    <property type="molecule type" value="Genomic_DNA"/>
</dbReference>
<dbReference type="GO" id="GO:1901678">
    <property type="term" value="P:iron coordination entity transport"/>
    <property type="evidence" value="ECO:0007669"/>
    <property type="project" value="UniProtKB-ARBA"/>
</dbReference>
<dbReference type="GO" id="GO:0030288">
    <property type="term" value="C:outer membrane-bounded periplasmic space"/>
    <property type="evidence" value="ECO:0007669"/>
    <property type="project" value="TreeGrafter"/>
</dbReference>
<dbReference type="InterPro" id="IPR033870">
    <property type="entry name" value="FatB"/>
</dbReference>
<dbReference type="InterPro" id="IPR002491">
    <property type="entry name" value="ABC_transptr_periplasmic_BD"/>
</dbReference>
<dbReference type="Pfam" id="PF01497">
    <property type="entry name" value="Peripla_BP_2"/>
    <property type="match status" value="1"/>
</dbReference>
<dbReference type="Proteomes" id="UP000297598">
    <property type="component" value="Unassembled WGS sequence"/>
</dbReference>
<dbReference type="EMBL" id="UHDO01000001">
    <property type="protein sequence ID" value="SUM44884.1"/>
    <property type="molecule type" value="Genomic_DNA"/>
</dbReference>
<feature type="domain" description="Fe/B12 periplasmic-binding" evidence="8">
    <location>
        <begin position="74"/>
        <end position="347"/>
    </location>
</feature>
<reference evidence="10 12" key="2">
    <citation type="submission" date="2019-04" db="EMBL/GenBank/DDBJ databases">
        <title>Genomic characterization of Staphylococcus petrasii strains.</title>
        <authorList>
            <person name="Vrbovska V."/>
            <person name="Kovarovic V."/>
            <person name="Maslanova I."/>
            <person name="Indrakova A."/>
            <person name="Petras P."/>
            <person name="Sedo O."/>
            <person name="Svec P."/>
            <person name="Fisarova L."/>
            <person name="Sedlacek I."/>
            <person name="Doskar J."/>
            <person name="Pantucek R."/>
        </authorList>
    </citation>
    <scope>NUCLEOTIDE SEQUENCE [LARGE SCALE GENOMIC DNA]</scope>
    <source>
        <strain evidence="10 12">P5404</strain>
    </source>
</reference>
<comment type="similarity">
    <text evidence="2">Belongs to the bacterial solute-binding protein 8 family.</text>
</comment>
<comment type="subcellular location">
    <subcellularLocation>
        <location evidence="1">Cell envelope</location>
    </subcellularLocation>
</comment>
<dbReference type="CDD" id="cd01140">
    <property type="entry name" value="FatB"/>
    <property type="match status" value="1"/>
</dbReference>
<dbReference type="SUPFAM" id="SSF53807">
    <property type="entry name" value="Helical backbone' metal receptor"/>
    <property type="match status" value="1"/>
</dbReference>
<keyword evidence="4 7" id="KW-0732">Signal</keyword>
<keyword evidence="3" id="KW-0813">Transport</keyword>
<dbReference type="Proteomes" id="UP000254047">
    <property type="component" value="Unassembled WGS sequence"/>
</dbReference>
<reference evidence="9 11" key="1">
    <citation type="submission" date="2018-06" db="EMBL/GenBank/DDBJ databases">
        <authorList>
            <consortium name="Pathogen Informatics"/>
            <person name="Doyle S."/>
        </authorList>
    </citation>
    <scope>NUCLEOTIDE SEQUENCE [LARGE SCALE GENOMIC DNA]</scope>
    <source>
        <strain evidence="9 11">NCTC13830</strain>
    </source>
</reference>
<dbReference type="AlphaFoldDB" id="A0A380G165"/>
<dbReference type="RefSeq" id="WP_103297205.1">
    <property type="nucleotide sequence ID" value="NZ_PPQT01000014.1"/>
</dbReference>
<evidence type="ECO:0000313" key="12">
    <source>
        <dbReference type="Proteomes" id="UP000297598"/>
    </source>
</evidence>
<feature type="coiled-coil region" evidence="5">
    <location>
        <begin position="193"/>
        <end position="220"/>
    </location>
</feature>
<feature type="region of interest" description="Disordered" evidence="6">
    <location>
        <begin position="21"/>
        <end position="65"/>
    </location>
</feature>
<accession>A0A380G165</accession>
<gene>
    <name evidence="9" type="primary">yclQ_3</name>
    <name evidence="10" type="ORF">BJR09_02910</name>
    <name evidence="9" type="ORF">NCTC13830_02274</name>
</gene>